<keyword evidence="3" id="KW-1185">Reference proteome</keyword>
<accession>A0AA39KCG0</accession>
<evidence type="ECO:0000313" key="3">
    <source>
        <dbReference type="Proteomes" id="UP001175211"/>
    </source>
</evidence>
<proteinExistence type="predicted"/>
<keyword evidence="1" id="KW-0812">Transmembrane</keyword>
<feature type="transmembrane region" description="Helical" evidence="1">
    <location>
        <begin position="88"/>
        <end position="107"/>
    </location>
</feature>
<keyword evidence="1" id="KW-0472">Membrane</keyword>
<evidence type="ECO:0000256" key="1">
    <source>
        <dbReference type="SAM" id="Phobius"/>
    </source>
</evidence>
<organism evidence="2 3">
    <name type="scientific">Armillaria tabescens</name>
    <name type="common">Ringless honey mushroom</name>
    <name type="synonym">Agaricus tabescens</name>
    <dbReference type="NCBI Taxonomy" id="1929756"/>
    <lineage>
        <taxon>Eukaryota</taxon>
        <taxon>Fungi</taxon>
        <taxon>Dikarya</taxon>
        <taxon>Basidiomycota</taxon>
        <taxon>Agaricomycotina</taxon>
        <taxon>Agaricomycetes</taxon>
        <taxon>Agaricomycetidae</taxon>
        <taxon>Agaricales</taxon>
        <taxon>Marasmiineae</taxon>
        <taxon>Physalacriaceae</taxon>
        <taxon>Desarmillaria</taxon>
    </lineage>
</organism>
<dbReference type="GeneID" id="85365407"/>
<sequence>MGRDVCRLFIYLYMSVDVHRQCTINRTRKKRTYVNQLAVIVTLVCLRCSWIFGYASSLQLCHSSLHGVAVGSRERSFPSRVRIPTPPIFPLTITAAAAVGVVLPLTVSVPSFHLPCQAVLEHMCGFCYHRPAKARCLHHWEWTE</sequence>
<dbReference type="Proteomes" id="UP001175211">
    <property type="component" value="Unassembled WGS sequence"/>
</dbReference>
<name>A0AA39KCG0_ARMTA</name>
<gene>
    <name evidence="2" type="ORF">EV420DRAFT_365565</name>
</gene>
<evidence type="ECO:0000313" key="2">
    <source>
        <dbReference type="EMBL" id="KAK0458575.1"/>
    </source>
</evidence>
<dbReference type="AlphaFoldDB" id="A0AA39KCG0"/>
<comment type="caution">
    <text evidence="2">The sequence shown here is derived from an EMBL/GenBank/DDBJ whole genome shotgun (WGS) entry which is preliminary data.</text>
</comment>
<keyword evidence="1" id="KW-1133">Transmembrane helix</keyword>
<dbReference type="EMBL" id="JAUEPS010000017">
    <property type="protein sequence ID" value="KAK0458575.1"/>
    <property type="molecule type" value="Genomic_DNA"/>
</dbReference>
<reference evidence="2" key="1">
    <citation type="submission" date="2023-06" db="EMBL/GenBank/DDBJ databases">
        <authorList>
            <consortium name="Lawrence Berkeley National Laboratory"/>
            <person name="Ahrendt S."/>
            <person name="Sahu N."/>
            <person name="Indic B."/>
            <person name="Wong-Bajracharya J."/>
            <person name="Merenyi Z."/>
            <person name="Ke H.-M."/>
            <person name="Monk M."/>
            <person name="Kocsube S."/>
            <person name="Drula E."/>
            <person name="Lipzen A."/>
            <person name="Balint B."/>
            <person name="Henrissat B."/>
            <person name="Andreopoulos B."/>
            <person name="Martin F.M."/>
            <person name="Harder C.B."/>
            <person name="Rigling D."/>
            <person name="Ford K.L."/>
            <person name="Foster G.D."/>
            <person name="Pangilinan J."/>
            <person name="Papanicolaou A."/>
            <person name="Barry K."/>
            <person name="LaButti K."/>
            <person name="Viragh M."/>
            <person name="Koriabine M."/>
            <person name="Yan M."/>
            <person name="Riley R."/>
            <person name="Champramary S."/>
            <person name="Plett K.L."/>
            <person name="Tsai I.J."/>
            <person name="Slot J."/>
            <person name="Sipos G."/>
            <person name="Plett J."/>
            <person name="Nagy L.G."/>
            <person name="Grigoriev I.V."/>
        </authorList>
    </citation>
    <scope>NUCLEOTIDE SEQUENCE</scope>
    <source>
        <strain evidence="2">CCBAS 213</strain>
    </source>
</reference>
<feature type="transmembrane region" description="Helical" evidence="1">
    <location>
        <begin position="33"/>
        <end position="55"/>
    </location>
</feature>
<protein>
    <submittedName>
        <fullName evidence="2">Uncharacterized protein</fullName>
    </submittedName>
</protein>
<dbReference type="RefSeq" id="XP_060330845.1">
    <property type="nucleotide sequence ID" value="XM_060481859.1"/>
</dbReference>